<dbReference type="InterPro" id="IPR036942">
    <property type="entry name" value="Beta-barrel_TonB_sf"/>
</dbReference>
<dbReference type="PANTHER" id="PTHR30069">
    <property type="entry name" value="TONB-DEPENDENT OUTER MEMBRANE RECEPTOR"/>
    <property type="match status" value="1"/>
</dbReference>
<dbReference type="InterPro" id="IPR012910">
    <property type="entry name" value="Plug_dom"/>
</dbReference>
<comment type="subcellular location">
    <subcellularLocation>
        <location evidence="1">Cell outer membrane</location>
        <topology evidence="1">Multi-pass membrane protein</topology>
    </subcellularLocation>
</comment>
<keyword evidence="7" id="KW-0998">Cell outer membrane</keyword>
<evidence type="ECO:0000256" key="1">
    <source>
        <dbReference type="ARBA" id="ARBA00004571"/>
    </source>
</evidence>
<dbReference type="PANTHER" id="PTHR30069:SF29">
    <property type="entry name" value="HEMOGLOBIN AND HEMOGLOBIN-HAPTOGLOBIN-BINDING PROTEIN 1-RELATED"/>
    <property type="match status" value="1"/>
</dbReference>
<dbReference type="Gene3D" id="2.170.130.10">
    <property type="entry name" value="TonB-dependent receptor, plug domain"/>
    <property type="match status" value="1"/>
</dbReference>
<keyword evidence="3" id="KW-1134">Transmembrane beta strand</keyword>
<dbReference type="SUPFAM" id="SSF56935">
    <property type="entry name" value="Porins"/>
    <property type="match status" value="1"/>
</dbReference>
<reference evidence="10 11" key="1">
    <citation type="journal article" date="2015" name="Int. J. Syst. Evol. Microbiol.">
        <title>Carboxylicivirga linearis sp. nov., isolated from a sea cucumber culture pond.</title>
        <authorList>
            <person name="Wang F.Q."/>
            <person name="Zhou Y.X."/>
            <person name="Lin X.Z."/>
            <person name="Chen G.J."/>
            <person name="Du Z.J."/>
        </authorList>
    </citation>
    <scope>NUCLEOTIDE SEQUENCE [LARGE SCALE GENOMIC DNA]</scope>
    <source>
        <strain evidence="10 11">FB218</strain>
    </source>
</reference>
<dbReference type="SUPFAM" id="SSF49464">
    <property type="entry name" value="Carboxypeptidase regulatory domain-like"/>
    <property type="match status" value="1"/>
</dbReference>
<keyword evidence="10" id="KW-0675">Receptor</keyword>
<dbReference type="Gene3D" id="2.40.170.20">
    <property type="entry name" value="TonB-dependent receptor, beta-barrel domain"/>
    <property type="match status" value="1"/>
</dbReference>
<evidence type="ECO:0000259" key="9">
    <source>
        <dbReference type="SMART" id="SM00965"/>
    </source>
</evidence>
<organism evidence="10 11">
    <name type="scientific">Carboxylicivirga linearis</name>
    <dbReference type="NCBI Taxonomy" id="1628157"/>
    <lineage>
        <taxon>Bacteria</taxon>
        <taxon>Pseudomonadati</taxon>
        <taxon>Bacteroidota</taxon>
        <taxon>Bacteroidia</taxon>
        <taxon>Marinilabiliales</taxon>
        <taxon>Marinilabiliaceae</taxon>
        <taxon>Carboxylicivirga</taxon>
    </lineage>
</organism>
<keyword evidence="6" id="KW-0472">Membrane</keyword>
<evidence type="ECO:0000313" key="10">
    <source>
        <dbReference type="EMBL" id="MBS2099543.1"/>
    </source>
</evidence>
<dbReference type="EMBL" id="JAGUCO010000012">
    <property type="protein sequence ID" value="MBS2099543.1"/>
    <property type="molecule type" value="Genomic_DNA"/>
</dbReference>
<comment type="caution">
    <text evidence="10">The sequence shown here is derived from an EMBL/GenBank/DDBJ whole genome shotgun (WGS) entry which is preliminary data.</text>
</comment>
<dbReference type="InterPro" id="IPR039426">
    <property type="entry name" value="TonB-dep_rcpt-like"/>
</dbReference>
<evidence type="ECO:0000256" key="8">
    <source>
        <dbReference type="SAM" id="SignalP"/>
    </source>
</evidence>
<keyword evidence="2" id="KW-0813">Transport</keyword>
<dbReference type="SMART" id="SM00965">
    <property type="entry name" value="STN"/>
    <property type="match status" value="1"/>
</dbReference>
<evidence type="ECO:0000256" key="6">
    <source>
        <dbReference type="ARBA" id="ARBA00023136"/>
    </source>
</evidence>
<protein>
    <submittedName>
        <fullName evidence="10">TonB-dependent receptor</fullName>
    </submittedName>
</protein>
<dbReference type="InterPro" id="IPR011662">
    <property type="entry name" value="Secretin/TonB_short_N"/>
</dbReference>
<feature type="domain" description="Secretin/TonB short N-terminal" evidence="9">
    <location>
        <begin position="45"/>
        <end position="95"/>
    </location>
</feature>
<evidence type="ECO:0000256" key="7">
    <source>
        <dbReference type="ARBA" id="ARBA00023237"/>
    </source>
</evidence>
<evidence type="ECO:0000256" key="5">
    <source>
        <dbReference type="ARBA" id="ARBA00022729"/>
    </source>
</evidence>
<dbReference type="InterPro" id="IPR008969">
    <property type="entry name" value="CarboxyPept-like_regulatory"/>
</dbReference>
<dbReference type="Proteomes" id="UP000708576">
    <property type="component" value="Unassembled WGS sequence"/>
</dbReference>
<feature type="signal peptide" evidence="8">
    <location>
        <begin position="1"/>
        <end position="19"/>
    </location>
</feature>
<keyword evidence="4" id="KW-0812">Transmembrane</keyword>
<keyword evidence="11" id="KW-1185">Reference proteome</keyword>
<gene>
    <name evidence="10" type="ORF">KEM10_14705</name>
</gene>
<proteinExistence type="predicted"/>
<sequence>MNKFILLLFITLSSVQIVAQEEIEVNCTDKPLNELLIEWRELYNMQFSFDDELLSQFLITKLESYASADLAISDILKGLPLSYQKNNNTYIVFKKKIIVHASTYLLSGKVIEKGTGEPLPFSHIEVNEYQTITDIKGTFSNTFNDSVFYVKTSHLGYYKLDTILIGTHFHSIELTPSFVGLPEIKVTNNIVEKSAQVGEKSGLIKLNHQIAEYLPGNGDNSVFNLLKLQPGVTASGENPNDLILWGSSEGTSIVQFDGFTIWGLKNLNDNISAVNPYMVKSIDINKGGYDATYSDFIGGIVDIYGRNGNRLKPSFHFFINNQTINSMLELPIGKKSSLVTAYRQNYYDLLSSNDVHIQEVNNIDRFNWDYNRPDYTFKDLNIKYTFQGDNGDLFYISALGGGDDLKINAQRDSTYNRPNGNLSIREKLDVSEKTNQVGASAFYGKTFSSAYSSSLKLSYSFYDNDYSVYSYRTIRDNERLRYSRDATNEIQEIKGDWQNLFQINQNHDITAGLSFIQNNTMLKEQLNNATNIDLISHASRVVFYAQDEVNLMKDLRLTAGIRVNYPTHIKNTNIDPRIALSYKPGLFKFNASWGFYHQFIVRTSIMDEDNRIRYAWYVGGYNNVPILKSQHAVLSAAYTTNNFLFSLDTYYKENSNLTRYIQFSQASYISDGQSKSYGLDVYVKKDFNGHSIWTSYSLGRTEEWYDYYTDETYRRAPQDQTHEFKIAGLLNLGSIHASASYIYGSGFPLFTDNIKYEYDEQDYNRVDISLIYQFKSQHFGGEIGLSILNLLNTDNVKYNSFQLLPIDEFNTVLVNEEAMKFTPLLHLKIKF</sequence>
<feature type="chain" id="PRO_5045796821" evidence="8">
    <location>
        <begin position="20"/>
        <end position="831"/>
    </location>
</feature>
<keyword evidence="5 8" id="KW-0732">Signal</keyword>
<evidence type="ECO:0000313" key="11">
    <source>
        <dbReference type="Proteomes" id="UP000708576"/>
    </source>
</evidence>
<name>A0ABS5JXC9_9BACT</name>
<dbReference type="InterPro" id="IPR037066">
    <property type="entry name" value="Plug_dom_sf"/>
</dbReference>
<accession>A0ABS5JXC9</accession>
<evidence type="ECO:0000256" key="4">
    <source>
        <dbReference type="ARBA" id="ARBA00022692"/>
    </source>
</evidence>
<dbReference type="RefSeq" id="WP_212216786.1">
    <property type="nucleotide sequence ID" value="NZ_JAGUCO010000012.1"/>
</dbReference>
<dbReference type="Pfam" id="PF07715">
    <property type="entry name" value="Plug"/>
    <property type="match status" value="1"/>
</dbReference>
<evidence type="ECO:0000256" key="2">
    <source>
        <dbReference type="ARBA" id="ARBA00022448"/>
    </source>
</evidence>
<evidence type="ECO:0000256" key="3">
    <source>
        <dbReference type="ARBA" id="ARBA00022452"/>
    </source>
</evidence>